<dbReference type="InterPro" id="IPR050121">
    <property type="entry name" value="Cytochrome_P450_monoxygenase"/>
</dbReference>
<sequence>MLYSNAIMDGEWNYTWWAVLAVPLSLILFKCFYNLYLHPLSHFPGPKLAAIGSLYELWFDVFKDGQYLWKIAEMHEEYGPIIRINAHQLHIRDSQFYNTIYAAGGRRINKDAGTVAIFAAPSSMVATVDHQRHKARRSYLQPYFSKHSILSMEPIIHERLGKLCDRIEGAMVKREVFDISAGILALTADIITQRFYGEHSDFLSDPNFDNMLNRAILGFALHFHTTRFLPAVVSIVKKMPIPILCRFLPQVAEPMVWRERVKHDILSCLDAESAKASKSIIVSALADEEIPLPEREINRLLDEGEIFLLAGAETTGRAISVGMFHLLNDKTHLERLRDELNTLPFQPANEYPMSQLERLPFLSGVVQESLRLSSPVGRLPRVSVDEALQYREYTIPKGTPVSQSAYFVHNDPEIYPNPGAFDPSRWIRAAEDKFPLHKYLVNFTKGTRQCIGISMVSAEIYMTIARIVQTFDMELHNTTSGRKRADPATPEHVMKRTGRAQFPAPSVLPPAVSFALRSVNNIALLAAIMDRFFGQSEGSPVRYPRAFQYACVYSTIPLAICSFAGLLAPGFLPPLSPSWSAEQTVDYYRGHEKGVQAGAALLVWCSLFYLGLTVAISNQLQRISNLHYAVKALQLLAGGVSSIMFLLAGLILGLANYRLERSAETTQVLNDLFWFLLVMATPTFVAQYFAFGYGIFVDDSPKRHFPRAMGISNMITAILFLPPGVCVHIFKTGPLAWDGAVSFWLPLVVWGIQMALDFVCLVRALSISDDVGTGEGVVNTENFSKSRA</sequence>
<dbReference type="CDD" id="cd11062">
    <property type="entry name" value="CYP58-like"/>
    <property type="match status" value="1"/>
</dbReference>
<accession>A0ABR2Y291</accession>
<keyword evidence="3" id="KW-0349">Heme</keyword>
<feature type="transmembrane region" description="Helical" evidence="8">
    <location>
        <begin position="14"/>
        <end position="37"/>
    </location>
</feature>
<name>A0ABR2Y291_9PEZI</name>
<feature type="transmembrane region" description="Helical" evidence="8">
    <location>
        <begin position="628"/>
        <end position="652"/>
    </location>
</feature>
<keyword evidence="8" id="KW-0812">Transmembrane</keyword>
<comment type="similarity">
    <text evidence="2">Belongs to the cytochrome P450 family.</text>
</comment>
<dbReference type="InterPro" id="IPR001128">
    <property type="entry name" value="Cyt_P450"/>
</dbReference>
<keyword evidence="5" id="KW-0560">Oxidoreductase</keyword>
<dbReference type="InterPro" id="IPR002403">
    <property type="entry name" value="Cyt_P450_E_grp-IV"/>
</dbReference>
<protein>
    <submittedName>
        <fullName evidence="9">Cytochrome p450 domain-containing protein</fullName>
    </submittedName>
</protein>
<evidence type="ECO:0000313" key="10">
    <source>
        <dbReference type="Proteomes" id="UP001465668"/>
    </source>
</evidence>
<feature type="transmembrane region" description="Helical" evidence="8">
    <location>
        <begin position="672"/>
        <end position="696"/>
    </location>
</feature>
<feature type="transmembrane region" description="Helical" evidence="8">
    <location>
        <begin position="742"/>
        <end position="762"/>
    </location>
</feature>
<organism evidence="9 10">
    <name type="scientific">Seiridium cardinale</name>
    <dbReference type="NCBI Taxonomy" id="138064"/>
    <lineage>
        <taxon>Eukaryota</taxon>
        <taxon>Fungi</taxon>
        <taxon>Dikarya</taxon>
        <taxon>Ascomycota</taxon>
        <taxon>Pezizomycotina</taxon>
        <taxon>Sordariomycetes</taxon>
        <taxon>Xylariomycetidae</taxon>
        <taxon>Amphisphaeriales</taxon>
        <taxon>Sporocadaceae</taxon>
        <taxon>Seiridium</taxon>
    </lineage>
</organism>
<feature type="transmembrane region" description="Helical" evidence="8">
    <location>
        <begin position="550"/>
        <end position="575"/>
    </location>
</feature>
<evidence type="ECO:0000256" key="5">
    <source>
        <dbReference type="ARBA" id="ARBA00023002"/>
    </source>
</evidence>
<dbReference type="PRINTS" id="PR00385">
    <property type="entry name" value="P450"/>
</dbReference>
<dbReference type="EMBL" id="JARVKM010000007">
    <property type="protein sequence ID" value="KAK9780201.1"/>
    <property type="molecule type" value="Genomic_DNA"/>
</dbReference>
<keyword evidence="10" id="KW-1185">Reference proteome</keyword>
<keyword evidence="8" id="KW-1133">Transmembrane helix</keyword>
<dbReference type="SUPFAM" id="SSF48264">
    <property type="entry name" value="Cytochrome P450"/>
    <property type="match status" value="1"/>
</dbReference>
<dbReference type="PRINTS" id="PR00465">
    <property type="entry name" value="EP450IV"/>
</dbReference>
<keyword evidence="6" id="KW-0408">Iron</keyword>
<proteinExistence type="inferred from homology"/>
<evidence type="ECO:0000313" key="9">
    <source>
        <dbReference type="EMBL" id="KAK9780201.1"/>
    </source>
</evidence>
<gene>
    <name evidence="9" type="ORF">SCAR479_02838</name>
</gene>
<feature type="transmembrane region" description="Helical" evidence="8">
    <location>
        <begin position="708"/>
        <end position="730"/>
    </location>
</feature>
<evidence type="ECO:0000256" key="8">
    <source>
        <dbReference type="SAM" id="Phobius"/>
    </source>
</evidence>
<evidence type="ECO:0000256" key="6">
    <source>
        <dbReference type="ARBA" id="ARBA00023004"/>
    </source>
</evidence>
<dbReference type="PANTHER" id="PTHR24305:SF157">
    <property type="entry name" value="N-ACETYLTRYPTOPHAN 6-HYDROXYLASE IVOC-RELATED"/>
    <property type="match status" value="1"/>
</dbReference>
<keyword evidence="7" id="KW-0503">Monooxygenase</keyword>
<evidence type="ECO:0000256" key="4">
    <source>
        <dbReference type="ARBA" id="ARBA00022723"/>
    </source>
</evidence>
<dbReference type="PANTHER" id="PTHR24305">
    <property type="entry name" value="CYTOCHROME P450"/>
    <property type="match status" value="1"/>
</dbReference>
<dbReference type="InterPro" id="IPR036396">
    <property type="entry name" value="Cyt_P450_sf"/>
</dbReference>
<comment type="caution">
    <text evidence="9">The sequence shown here is derived from an EMBL/GenBank/DDBJ whole genome shotgun (WGS) entry which is preliminary data.</text>
</comment>
<dbReference type="Gene3D" id="1.10.630.10">
    <property type="entry name" value="Cytochrome P450"/>
    <property type="match status" value="1"/>
</dbReference>
<evidence type="ECO:0000256" key="7">
    <source>
        <dbReference type="ARBA" id="ARBA00023033"/>
    </source>
</evidence>
<evidence type="ECO:0000256" key="2">
    <source>
        <dbReference type="ARBA" id="ARBA00010617"/>
    </source>
</evidence>
<dbReference type="Pfam" id="PF00067">
    <property type="entry name" value="p450"/>
    <property type="match status" value="1"/>
</dbReference>
<evidence type="ECO:0000256" key="3">
    <source>
        <dbReference type="ARBA" id="ARBA00022617"/>
    </source>
</evidence>
<comment type="cofactor">
    <cofactor evidence="1">
        <name>heme</name>
        <dbReference type="ChEBI" id="CHEBI:30413"/>
    </cofactor>
</comment>
<keyword evidence="4" id="KW-0479">Metal-binding</keyword>
<keyword evidence="8" id="KW-0472">Membrane</keyword>
<dbReference type="Proteomes" id="UP001465668">
    <property type="component" value="Unassembled WGS sequence"/>
</dbReference>
<feature type="transmembrane region" description="Helical" evidence="8">
    <location>
        <begin position="595"/>
        <end position="616"/>
    </location>
</feature>
<reference evidence="9 10" key="1">
    <citation type="submission" date="2024-02" db="EMBL/GenBank/DDBJ databases">
        <title>First draft genome assembly of two strains of Seiridium cardinale.</title>
        <authorList>
            <person name="Emiliani G."/>
            <person name="Scali E."/>
        </authorList>
    </citation>
    <scope>NUCLEOTIDE SEQUENCE [LARGE SCALE GENOMIC DNA]</scope>
    <source>
        <strain evidence="9 10">BM-138-000479</strain>
    </source>
</reference>
<evidence type="ECO:0000256" key="1">
    <source>
        <dbReference type="ARBA" id="ARBA00001971"/>
    </source>
</evidence>